<comment type="caution">
    <text evidence="3">The sequence shown here is derived from an EMBL/GenBank/DDBJ whole genome shotgun (WGS) entry which is preliminary data.</text>
</comment>
<keyword evidence="4" id="KW-1185">Reference proteome</keyword>
<dbReference type="Pfam" id="PF24764">
    <property type="entry name" value="rva_4"/>
    <property type="match status" value="1"/>
</dbReference>
<organism evidence="3 4">
    <name type="scientific">Mycena alexandri</name>
    <dbReference type="NCBI Taxonomy" id="1745969"/>
    <lineage>
        <taxon>Eukaryota</taxon>
        <taxon>Fungi</taxon>
        <taxon>Dikarya</taxon>
        <taxon>Basidiomycota</taxon>
        <taxon>Agaricomycotina</taxon>
        <taxon>Agaricomycetes</taxon>
        <taxon>Agaricomycetidae</taxon>
        <taxon>Agaricales</taxon>
        <taxon>Marasmiineae</taxon>
        <taxon>Mycenaceae</taxon>
        <taxon>Mycena</taxon>
    </lineage>
</organism>
<dbReference type="AlphaFoldDB" id="A0AAD6S3Z5"/>
<name>A0AAD6S3Z5_9AGAR</name>
<sequence>MWRAFFTRLGRLHQLDRKNPAHLWLLHHLFLAAINEDCEGFRREWNLHPISGRLSDQSPADMRFLAQTTAGVYRADPLDGIHPDAINRYYGVEGSPRRWRCNLTGAGHASDDSEDEPEDDGLDPPDPDTELENRIGEDQEGNIRHAPIKVAKHESPFEAPEQGDMFLALVDTITARDKLPEDYGVRPTEWDGFHYPEIEVIRPGTRGKQIPVVLPREVWYPRAVTWAQALDLMNRILTQLEDA</sequence>
<feature type="region of interest" description="Disordered" evidence="1">
    <location>
        <begin position="103"/>
        <end position="144"/>
    </location>
</feature>
<reference evidence="3" key="1">
    <citation type="submission" date="2023-03" db="EMBL/GenBank/DDBJ databases">
        <title>Massive genome expansion in bonnet fungi (Mycena s.s.) driven by repeated elements and novel gene families across ecological guilds.</title>
        <authorList>
            <consortium name="Lawrence Berkeley National Laboratory"/>
            <person name="Harder C.B."/>
            <person name="Miyauchi S."/>
            <person name="Viragh M."/>
            <person name="Kuo A."/>
            <person name="Thoen E."/>
            <person name="Andreopoulos B."/>
            <person name="Lu D."/>
            <person name="Skrede I."/>
            <person name="Drula E."/>
            <person name="Henrissat B."/>
            <person name="Morin E."/>
            <person name="Kohler A."/>
            <person name="Barry K."/>
            <person name="LaButti K."/>
            <person name="Morin E."/>
            <person name="Salamov A."/>
            <person name="Lipzen A."/>
            <person name="Mereny Z."/>
            <person name="Hegedus B."/>
            <person name="Baldrian P."/>
            <person name="Stursova M."/>
            <person name="Weitz H."/>
            <person name="Taylor A."/>
            <person name="Grigoriev I.V."/>
            <person name="Nagy L.G."/>
            <person name="Martin F."/>
            <person name="Kauserud H."/>
        </authorList>
    </citation>
    <scope>NUCLEOTIDE SEQUENCE</scope>
    <source>
        <strain evidence="3">CBHHK200</strain>
    </source>
</reference>
<gene>
    <name evidence="3" type="ORF">C8F04DRAFT_1275490</name>
</gene>
<protein>
    <recommendedName>
        <fullName evidence="2">Integrase core domain-containing protein</fullName>
    </recommendedName>
</protein>
<evidence type="ECO:0000256" key="1">
    <source>
        <dbReference type="SAM" id="MobiDB-lite"/>
    </source>
</evidence>
<accession>A0AAD6S3Z5</accession>
<evidence type="ECO:0000313" key="3">
    <source>
        <dbReference type="EMBL" id="KAJ7020132.1"/>
    </source>
</evidence>
<dbReference type="Proteomes" id="UP001218188">
    <property type="component" value="Unassembled WGS sequence"/>
</dbReference>
<dbReference type="InterPro" id="IPR058913">
    <property type="entry name" value="Integrase_dom_put"/>
</dbReference>
<evidence type="ECO:0000259" key="2">
    <source>
        <dbReference type="Pfam" id="PF24764"/>
    </source>
</evidence>
<feature type="compositionally biased region" description="Acidic residues" evidence="1">
    <location>
        <begin position="112"/>
        <end position="130"/>
    </location>
</feature>
<evidence type="ECO:0000313" key="4">
    <source>
        <dbReference type="Proteomes" id="UP001218188"/>
    </source>
</evidence>
<feature type="domain" description="Integrase core" evidence="2">
    <location>
        <begin position="3"/>
        <end position="61"/>
    </location>
</feature>
<feature type="compositionally biased region" description="Basic and acidic residues" evidence="1">
    <location>
        <begin position="131"/>
        <end position="143"/>
    </location>
</feature>
<proteinExistence type="predicted"/>
<dbReference type="EMBL" id="JARJCM010000273">
    <property type="protein sequence ID" value="KAJ7020132.1"/>
    <property type="molecule type" value="Genomic_DNA"/>
</dbReference>